<evidence type="ECO:0000256" key="5">
    <source>
        <dbReference type="HAMAP-Rule" id="MF_01401"/>
    </source>
</evidence>
<evidence type="ECO:0000256" key="3">
    <source>
        <dbReference type="ARBA" id="ARBA00047806"/>
    </source>
</evidence>
<keyword evidence="2 5" id="KW-0560">Oxidoreductase</keyword>
<name>A0ABZ0KUB1_9BACL</name>
<dbReference type="RefSeq" id="WP_323691286.1">
    <property type="nucleotide sequence ID" value="NZ_CP116341.1"/>
</dbReference>
<dbReference type="InterPro" id="IPR036509">
    <property type="entry name" value="Met_Sox_Rdtase_MsrA_sf"/>
</dbReference>
<evidence type="ECO:0000313" key="8">
    <source>
        <dbReference type="Proteomes" id="UP001303532"/>
    </source>
</evidence>
<evidence type="ECO:0000313" key="7">
    <source>
        <dbReference type="EMBL" id="WOV83594.1"/>
    </source>
</evidence>
<sequence length="222" mass="25730">MQPVTILVIEQGLHEVPFETALFGMGCFWGPEARFGGIPGVLRTRVGYAGGTTESPTYRKLGDHSETIEIDFDPTLISYETLLNVFWNHHYPNRDAYKGRQYLSILRYRNEKQLQDILRVKKEMEATLGEAIETEIAPFESFTPAETRHQKYYLKRYPQALEQIQAFFPNLEMLVNSTFAARLNGFVKGFGSRQELIAEIEMWPITEDSQQVLIDKLRDMKW</sequence>
<protein>
    <recommendedName>
        <fullName evidence="5">Peptide methionine sulfoxide reductase MsrA</fullName>
        <shortName evidence="5">Protein-methionine-S-oxide reductase</shortName>
        <ecNumber evidence="5">1.8.4.11</ecNumber>
    </recommendedName>
    <alternativeName>
        <fullName evidence="5">Peptide-methionine (S)-S-oxide reductase</fullName>
        <shortName evidence="5">Peptide Met(O) reductase</shortName>
    </alternativeName>
</protein>
<dbReference type="Gene3D" id="3.30.1060.10">
    <property type="entry name" value="Peptide methionine sulphoxide reductase MsrA"/>
    <property type="match status" value="1"/>
</dbReference>
<organism evidence="7 8">
    <name type="scientific">Sporosarcina jeotgali</name>
    <dbReference type="NCBI Taxonomy" id="3020056"/>
    <lineage>
        <taxon>Bacteria</taxon>
        <taxon>Bacillati</taxon>
        <taxon>Bacillota</taxon>
        <taxon>Bacilli</taxon>
        <taxon>Bacillales</taxon>
        <taxon>Caryophanaceae</taxon>
        <taxon>Sporosarcina</taxon>
    </lineage>
</organism>
<dbReference type="Pfam" id="PF01625">
    <property type="entry name" value="PMSR"/>
    <property type="match status" value="1"/>
</dbReference>
<evidence type="ECO:0000256" key="4">
    <source>
        <dbReference type="ARBA" id="ARBA00048782"/>
    </source>
</evidence>
<evidence type="ECO:0000259" key="6">
    <source>
        <dbReference type="Pfam" id="PF01625"/>
    </source>
</evidence>
<feature type="active site" evidence="5">
    <location>
        <position position="27"/>
    </location>
</feature>
<comment type="similarity">
    <text evidence="1 5">Belongs to the MsrA Met sulfoxide reductase family.</text>
</comment>
<accession>A0ABZ0KUB1</accession>
<dbReference type="HAMAP" id="MF_01401">
    <property type="entry name" value="MsrA"/>
    <property type="match status" value="1"/>
</dbReference>
<dbReference type="InterPro" id="IPR002569">
    <property type="entry name" value="Met_Sox_Rdtase_MsrA_dom"/>
</dbReference>
<reference evidence="7 8" key="1">
    <citation type="submission" date="2023-01" db="EMBL/GenBank/DDBJ databases">
        <title>Sporosarcina sp. nov., isolated from Korean tranditional fermented seafood 'Jeotgal'.</title>
        <authorList>
            <person name="Yang A.-I."/>
        </authorList>
    </citation>
    <scope>NUCLEOTIDE SEQUENCE [LARGE SCALE GENOMIC DNA]</scope>
    <source>
        <strain evidence="7 8">B2O-1</strain>
    </source>
</reference>
<comment type="catalytic activity">
    <reaction evidence="4 5">
        <text>[thioredoxin]-disulfide + L-methionine + H2O = L-methionine (S)-S-oxide + [thioredoxin]-dithiol</text>
        <dbReference type="Rhea" id="RHEA:19993"/>
        <dbReference type="Rhea" id="RHEA-COMP:10698"/>
        <dbReference type="Rhea" id="RHEA-COMP:10700"/>
        <dbReference type="ChEBI" id="CHEBI:15377"/>
        <dbReference type="ChEBI" id="CHEBI:29950"/>
        <dbReference type="ChEBI" id="CHEBI:50058"/>
        <dbReference type="ChEBI" id="CHEBI:57844"/>
        <dbReference type="ChEBI" id="CHEBI:58772"/>
        <dbReference type="EC" id="1.8.4.11"/>
    </reaction>
</comment>
<gene>
    <name evidence="5 7" type="primary">msrA</name>
    <name evidence="7" type="ORF">PGH26_11975</name>
</gene>
<dbReference type="PANTHER" id="PTHR43774:SF1">
    <property type="entry name" value="PEPTIDE METHIONINE SULFOXIDE REDUCTASE MSRA 2"/>
    <property type="match status" value="1"/>
</dbReference>
<dbReference type="Proteomes" id="UP001303532">
    <property type="component" value="Chromosome"/>
</dbReference>
<feature type="domain" description="Peptide methionine sulphoxide reductase MsrA" evidence="6">
    <location>
        <begin position="20"/>
        <end position="156"/>
    </location>
</feature>
<dbReference type="EC" id="1.8.4.11" evidence="5"/>
<dbReference type="GO" id="GO:0008113">
    <property type="term" value="F:peptide-methionine (S)-S-oxide reductase activity"/>
    <property type="evidence" value="ECO:0007669"/>
    <property type="project" value="UniProtKB-EC"/>
</dbReference>
<evidence type="ECO:0000256" key="1">
    <source>
        <dbReference type="ARBA" id="ARBA00005591"/>
    </source>
</evidence>
<comment type="catalytic activity">
    <reaction evidence="3 5">
        <text>L-methionyl-[protein] + [thioredoxin]-disulfide + H2O = L-methionyl-(S)-S-oxide-[protein] + [thioredoxin]-dithiol</text>
        <dbReference type="Rhea" id="RHEA:14217"/>
        <dbReference type="Rhea" id="RHEA-COMP:10698"/>
        <dbReference type="Rhea" id="RHEA-COMP:10700"/>
        <dbReference type="Rhea" id="RHEA-COMP:12313"/>
        <dbReference type="Rhea" id="RHEA-COMP:12315"/>
        <dbReference type="ChEBI" id="CHEBI:15377"/>
        <dbReference type="ChEBI" id="CHEBI:16044"/>
        <dbReference type="ChEBI" id="CHEBI:29950"/>
        <dbReference type="ChEBI" id="CHEBI:44120"/>
        <dbReference type="ChEBI" id="CHEBI:50058"/>
        <dbReference type="EC" id="1.8.4.11"/>
    </reaction>
</comment>
<proteinExistence type="inferred from homology"/>
<evidence type="ECO:0000256" key="2">
    <source>
        <dbReference type="ARBA" id="ARBA00023002"/>
    </source>
</evidence>
<comment type="function">
    <text evidence="5">Has an important function as a repair enzyme for proteins that have been inactivated by oxidation. Catalyzes the reversible oxidation-reduction of methionine sulfoxide in proteins to methionine.</text>
</comment>
<dbReference type="EMBL" id="CP116341">
    <property type="protein sequence ID" value="WOV83594.1"/>
    <property type="molecule type" value="Genomic_DNA"/>
</dbReference>
<dbReference type="PANTHER" id="PTHR43774">
    <property type="entry name" value="PEPTIDE METHIONINE SULFOXIDE REDUCTASE"/>
    <property type="match status" value="1"/>
</dbReference>
<dbReference type="NCBIfam" id="TIGR00401">
    <property type="entry name" value="msrA"/>
    <property type="match status" value="1"/>
</dbReference>
<keyword evidence="8" id="KW-1185">Reference proteome</keyword>
<dbReference type="SUPFAM" id="SSF55068">
    <property type="entry name" value="Peptide methionine sulfoxide reductase"/>
    <property type="match status" value="1"/>
</dbReference>